<evidence type="ECO:0000256" key="1">
    <source>
        <dbReference type="ARBA" id="ARBA00022630"/>
    </source>
</evidence>
<dbReference type="Pfam" id="PF00743">
    <property type="entry name" value="FMO-like"/>
    <property type="match status" value="1"/>
</dbReference>
<proteinExistence type="predicted"/>
<evidence type="ECO:0000313" key="6">
    <source>
        <dbReference type="Proteomes" id="UP000053095"/>
    </source>
</evidence>
<evidence type="ECO:0008006" key="7">
    <source>
        <dbReference type="Google" id="ProtNLM"/>
    </source>
</evidence>
<dbReference type="GO" id="GO:0050661">
    <property type="term" value="F:NADP binding"/>
    <property type="evidence" value="ECO:0007669"/>
    <property type="project" value="InterPro"/>
</dbReference>
<feature type="compositionally biased region" description="Polar residues" evidence="4">
    <location>
        <begin position="50"/>
        <end position="64"/>
    </location>
</feature>
<comment type="caution">
    <text evidence="5">The sequence shown here is derived from an EMBL/GenBank/DDBJ whole genome shotgun (WGS) entry which is preliminary data.</text>
</comment>
<evidence type="ECO:0000256" key="4">
    <source>
        <dbReference type="SAM" id="MobiDB-lite"/>
    </source>
</evidence>
<dbReference type="GO" id="GO:0050660">
    <property type="term" value="F:flavin adenine dinucleotide binding"/>
    <property type="evidence" value="ECO:0007669"/>
    <property type="project" value="InterPro"/>
</dbReference>
<keyword evidence="6" id="KW-1185">Reference proteome</keyword>
<organism evidence="5 6">
    <name type="scientific">Talaromyces pinophilus</name>
    <name type="common">Penicillium pinophilum</name>
    <dbReference type="NCBI Taxonomy" id="128442"/>
    <lineage>
        <taxon>Eukaryota</taxon>
        <taxon>Fungi</taxon>
        <taxon>Dikarya</taxon>
        <taxon>Ascomycota</taxon>
        <taxon>Pezizomycotina</taxon>
        <taxon>Eurotiomycetes</taxon>
        <taxon>Eurotiomycetidae</taxon>
        <taxon>Eurotiales</taxon>
        <taxon>Trichocomaceae</taxon>
        <taxon>Talaromyces</taxon>
        <taxon>Talaromyces sect. Talaromyces</taxon>
    </lineage>
</organism>
<dbReference type="Gene3D" id="3.50.50.60">
    <property type="entry name" value="FAD/NAD(P)-binding domain"/>
    <property type="match status" value="1"/>
</dbReference>
<dbReference type="EMBL" id="DF933811">
    <property type="protein sequence ID" value="GAM34193.1"/>
    <property type="molecule type" value="Genomic_DNA"/>
</dbReference>
<reference evidence="6" key="1">
    <citation type="journal article" date="2015" name="Genome Announc.">
        <title>Draft genome sequence of Talaromyces cellulolyticus strain Y-94, a source of lignocellulosic biomass-degrading enzymes.</title>
        <authorList>
            <person name="Fujii T."/>
            <person name="Koike H."/>
            <person name="Sawayama S."/>
            <person name="Yano S."/>
            <person name="Inoue H."/>
        </authorList>
    </citation>
    <scope>NUCLEOTIDE SEQUENCE [LARGE SCALE GENOMIC DNA]</scope>
    <source>
        <strain evidence="6">Y-94</strain>
    </source>
</reference>
<evidence type="ECO:0000256" key="2">
    <source>
        <dbReference type="ARBA" id="ARBA00022827"/>
    </source>
</evidence>
<dbReference type="InterPro" id="IPR050982">
    <property type="entry name" value="Auxin_biosynth/cation_transpt"/>
</dbReference>
<sequence>MELPLQASCRGYLCLVPDGADEGKWKIWIMGTILDQVPEFGDIDRLDTVSSSTSDLHNNATSGTSKEETGSHQQTPQPHYDCVIVGGGQSGLCTAGRLQALGVSYICIDSNNEVGDSWRLRYDSSKSIFKLTFTPDYPEWLSKDDLADAFKEWSERYGLTPNIWLSTTLESGSWDELTKIWTLKLRRRHVDANISDIITVTSSHVVLAIGINSQIPSYPEYANKSQFQGTVIHSKDYKNASKWKGKHGVVVGTANTGHDIAEDMVNHRLASVTIVQRSKTYVISQSAYQKHALTQYNSQTDMNTADIKSFAYPNALSRKLGLLANHIQYTAQPDLYSDLKRAGFLLEQDDDLTRHICERLGGHYMDIGASKKIADGLIKMKTGSLPVCYTDTGLLFADGSHLKADVLVFATGFVGNLRDIVRQMFGDKVADRAGDCWGVDDEGEIKGAFKPLGQPGLWYIGGGINHARFYSRFIAMQIKAALEGKSFPVFHGNEQDTRPKL</sequence>
<feature type="region of interest" description="Disordered" evidence="4">
    <location>
        <begin position="50"/>
        <end position="77"/>
    </location>
</feature>
<accession>A0A6V8GZQ1</accession>
<dbReference type="InterPro" id="IPR020946">
    <property type="entry name" value="Flavin_mOase-like"/>
</dbReference>
<keyword evidence="3" id="KW-0560">Oxidoreductase</keyword>
<dbReference type="GO" id="GO:0004499">
    <property type="term" value="F:N,N-dimethylaniline monooxygenase activity"/>
    <property type="evidence" value="ECO:0007669"/>
    <property type="project" value="InterPro"/>
</dbReference>
<dbReference type="InterPro" id="IPR036188">
    <property type="entry name" value="FAD/NAD-bd_sf"/>
</dbReference>
<keyword evidence="1" id="KW-0285">Flavoprotein</keyword>
<evidence type="ECO:0000313" key="5">
    <source>
        <dbReference type="EMBL" id="GAM34193.1"/>
    </source>
</evidence>
<dbReference type="PANTHER" id="PTHR43539">
    <property type="entry name" value="FLAVIN-BINDING MONOOXYGENASE-LIKE PROTEIN (AFU_ORTHOLOGUE AFUA_4G09220)"/>
    <property type="match status" value="1"/>
</dbReference>
<dbReference type="AlphaFoldDB" id="A0A6V8GZQ1"/>
<dbReference type="PANTHER" id="PTHR43539:SF68">
    <property type="entry name" value="FLAVIN-BINDING MONOOXYGENASE-LIKE PROTEIN (AFU_ORTHOLOGUE AFUA_4G09220)"/>
    <property type="match status" value="1"/>
</dbReference>
<gene>
    <name evidence="5" type="ORF">TCE0_015f01609</name>
</gene>
<dbReference type="SUPFAM" id="SSF51905">
    <property type="entry name" value="FAD/NAD(P)-binding domain"/>
    <property type="match status" value="1"/>
</dbReference>
<dbReference type="Proteomes" id="UP000053095">
    <property type="component" value="Unassembled WGS sequence"/>
</dbReference>
<name>A0A6V8GZQ1_TALPI</name>
<evidence type="ECO:0000256" key="3">
    <source>
        <dbReference type="ARBA" id="ARBA00023002"/>
    </source>
</evidence>
<protein>
    <recommendedName>
        <fullName evidence="7">Flavin-containing monooxygenase</fullName>
    </recommendedName>
</protein>
<keyword evidence="2" id="KW-0274">FAD</keyword>